<dbReference type="GO" id="GO:0016987">
    <property type="term" value="F:sigma factor activity"/>
    <property type="evidence" value="ECO:0007669"/>
    <property type="project" value="InterPro"/>
</dbReference>
<dbReference type="InterPro" id="IPR007627">
    <property type="entry name" value="RNA_pol_sigma70_r2"/>
</dbReference>
<reference evidence="5 6" key="1">
    <citation type="submission" date="2020-08" db="EMBL/GenBank/DDBJ databases">
        <title>Genomic Encyclopedia of Type Strains, Phase IV (KMG-V): Genome sequencing to study the core and pangenomes of soil and plant-associated prokaryotes.</title>
        <authorList>
            <person name="Whitman W."/>
        </authorList>
    </citation>
    <scope>NUCLEOTIDE SEQUENCE [LARGE SCALE GENOMIC DNA]</scope>
    <source>
        <strain evidence="5 6">X5P2</strain>
    </source>
</reference>
<dbReference type="EMBL" id="JACHEB010000005">
    <property type="protein sequence ID" value="MBB5328817.1"/>
    <property type="molecule type" value="Genomic_DNA"/>
</dbReference>
<dbReference type="GO" id="GO:0003677">
    <property type="term" value="F:DNA binding"/>
    <property type="evidence" value="ECO:0007669"/>
    <property type="project" value="InterPro"/>
</dbReference>
<dbReference type="PANTHER" id="PTHR30173">
    <property type="entry name" value="SIGMA 19 FACTOR"/>
    <property type="match status" value="1"/>
</dbReference>
<evidence type="ECO:0000259" key="4">
    <source>
        <dbReference type="Pfam" id="PF08281"/>
    </source>
</evidence>
<accession>A0A9X0QEA4</accession>
<dbReference type="SUPFAM" id="SSF88659">
    <property type="entry name" value="Sigma3 and sigma4 domains of RNA polymerase sigma factors"/>
    <property type="match status" value="1"/>
</dbReference>
<dbReference type="InterPro" id="IPR036388">
    <property type="entry name" value="WH-like_DNA-bd_sf"/>
</dbReference>
<dbReference type="InterPro" id="IPR014303">
    <property type="entry name" value="RNA_pol_sigma-70_ECF"/>
</dbReference>
<dbReference type="SUPFAM" id="SSF88946">
    <property type="entry name" value="Sigma2 domain of RNA polymerase sigma factors"/>
    <property type="match status" value="1"/>
</dbReference>
<dbReference type="SUPFAM" id="SSF54427">
    <property type="entry name" value="NTF2-like"/>
    <property type="match status" value="1"/>
</dbReference>
<dbReference type="InterPro" id="IPR013325">
    <property type="entry name" value="RNA_pol_sigma_r2"/>
</dbReference>
<comment type="subunit">
    <text evidence="1">Interacts transiently with the RNA polymerase catalytic core formed by RpoA, RpoB, RpoC and RpoZ (2 alpha, 1 beta, 1 beta' and 1 omega subunit) to form the RNA polymerase holoenzyme that can initiate transcription.</text>
</comment>
<dbReference type="GO" id="GO:0006352">
    <property type="term" value="P:DNA-templated transcription initiation"/>
    <property type="evidence" value="ECO:0007669"/>
    <property type="project" value="InterPro"/>
</dbReference>
<keyword evidence="6" id="KW-1185">Reference proteome</keyword>
<dbReference type="Pfam" id="PF04542">
    <property type="entry name" value="Sigma70_r2"/>
    <property type="match status" value="1"/>
</dbReference>
<evidence type="ECO:0000313" key="6">
    <source>
        <dbReference type="Proteomes" id="UP000535182"/>
    </source>
</evidence>
<proteinExistence type="predicted"/>
<dbReference type="InterPro" id="IPR013249">
    <property type="entry name" value="RNA_pol_sigma70_r4_t2"/>
</dbReference>
<dbReference type="InterPro" id="IPR013324">
    <property type="entry name" value="RNA_pol_sigma_r3/r4-like"/>
</dbReference>
<protein>
    <submittedName>
        <fullName evidence="5">RNA polymerase sigma-70 factor (ECF subfamily)</fullName>
    </submittedName>
</protein>
<dbReference type="InterPro" id="IPR032710">
    <property type="entry name" value="NTF2-like_dom_sf"/>
</dbReference>
<dbReference type="Gene3D" id="1.10.10.10">
    <property type="entry name" value="Winged helix-like DNA-binding domain superfamily/Winged helix DNA-binding domain"/>
    <property type="match status" value="1"/>
</dbReference>
<comment type="caution">
    <text evidence="5">The sequence shown here is derived from an EMBL/GenBank/DDBJ whole genome shotgun (WGS) entry which is preliminary data.</text>
</comment>
<dbReference type="InterPro" id="IPR052704">
    <property type="entry name" value="ECF_Sigma-70_Domain"/>
</dbReference>
<evidence type="ECO:0000256" key="2">
    <source>
        <dbReference type="SAM" id="MobiDB-lite"/>
    </source>
</evidence>
<dbReference type="PANTHER" id="PTHR30173:SF36">
    <property type="entry name" value="ECF RNA POLYMERASE SIGMA FACTOR SIGJ"/>
    <property type="match status" value="1"/>
</dbReference>
<organism evidence="5 6">
    <name type="scientific">Tunturiibacter gelidiferens</name>
    <dbReference type="NCBI Taxonomy" id="3069689"/>
    <lineage>
        <taxon>Bacteria</taxon>
        <taxon>Pseudomonadati</taxon>
        <taxon>Acidobacteriota</taxon>
        <taxon>Terriglobia</taxon>
        <taxon>Terriglobales</taxon>
        <taxon>Acidobacteriaceae</taxon>
        <taxon>Tunturiibacter</taxon>
    </lineage>
</organism>
<dbReference type="InterPro" id="IPR014284">
    <property type="entry name" value="RNA_pol_sigma-70_dom"/>
</dbReference>
<gene>
    <name evidence="5" type="ORF">HDF14_002433</name>
</gene>
<evidence type="ECO:0000313" key="5">
    <source>
        <dbReference type="EMBL" id="MBB5328817.1"/>
    </source>
</evidence>
<name>A0A9X0QEA4_9BACT</name>
<dbReference type="Pfam" id="PF08281">
    <property type="entry name" value="Sigma70_r4_2"/>
    <property type="match status" value="1"/>
</dbReference>
<feature type="region of interest" description="Disordered" evidence="2">
    <location>
        <begin position="1"/>
        <end position="24"/>
    </location>
</feature>
<sequence length="316" mass="34911">MTVAMAEEPISEPNSSARHDCETGKHDDGLSAFADVRPRLFGIAYRMLGSVAEAEDIVQDAWLRWQLTDRRVVENPAAFLATTTTRLCINLIQSAPSRRETYTGTWLPEPVDTSSDPSLGAERGEALKLAVVVLLEKLSPTERAAYVLREAFDYSYRQIADILQMEEANTRQLVSRARKHIADGRRTPASSGEQRRFLEAFIVAAQKGDLDALEGLFTEDVVSYSDGGGVVRAARVPVVGRERVAKFIAAFSSHFWNGVTLSWTEVNGQEAVLISRYGEPVGLVATDASERGIHQIMWLMRPSKLSAISMTKLKIV</sequence>
<dbReference type="RefSeq" id="WP_260698206.1">
    <property type="nucleotide sequence ID" value="NZ_JACHEB010000005.1"/>
</dbReference>
<dbReference type="Proteomes" id="UP000535182">
    <property type="component" value="Unassembled WGS sequence"/>
</dbReference>
<dbReference type="CDD" id="cd06171">
    <property type="entry name" value="Sigma70_r4"/>
    <property type="match status" value="1"/>
</dbReference>
<dbReference type="Gene3D" id="1.10.1740.10">
    <property type="match status" value="1"/>
</dbReference>
<dbReference type="NCBIfam" id="TIGR02937">
    <property type="entry name" value="sigma70-ECF"/>
    <property type="match status" value="1"/>
</dbReference>
<dbReference type="AlphaFoldDB" id="A0A9X0QEA4"/>
<dbReference type="NCBIfam" id="TIGR02957">
    <property type="entry name" value="SigX4"/>
    <property type="match status" value="1"/>
</dbReference>
<feature type="domain" description="RNA polymerase sigma factor 70 region 4 type 2" evidence="4">
    <location>
        <begin position="130"/>
        <end position="181"/>
    </location>
</feature>
<feature type="domain" description="RNA polymerase sigma-70 region 2" evidence="3">
    <location>
        <begin position="34"/>
        <end position="94"/>
    </location>
</feature>
<dbReference type="NCBIfam" id="NF007214">
    <property type="entry name" value="PRK09636.1"/>
    <property type="match status" value="1"/>
</dbReference>
<evidence type="ECO:0000256" key="1">
    <source>
        <dbReference type="ARBA" id="ARBA00011344"/>
    </source>
</evidence>
<dbReference type="Gene3D" id="3.10.450.50">
    <property type="match status" value="1"/>
</dbReference>
<evidence type="ECO:0000259" key="3">
    <source>
        <dbReference type="Pfam" id="PF04542"/>
    </source>
</evidence>